<dbReference type="Proteomes" id="UP000184543">
    <property type="component" value="Unassembled WGS sequence"/>
</dbReference>
<sequence>MNEYHLAQVNIARMLAPIDSEVMQDFVNNLDRINGLAEKSIGFVWRLEGDEGNATALRIFEDDFLIVNMSVWRSKEALFNFTYASQHVGVLKRKKEWFHKMTDRHMCLWYVPAGTEPTPADAKLRLRYLNEHGDSPYAFGFKGRYTVEEALNYKVKS</sequence>
<feature type="domain" description="DUF3291" evidence="1">
    <location>
        <begin position="6"/>
        <end position="142"/>
    </location>
</feature>
<dbReference type="STRING" id="192903.SAMN04488513_102927"/>
<dbReference type="AlphaFoldDB" id="A0A1M6GSL9"/>
<reference evidence="3" key="1">
    <citation type="submission" date="2016-11" db="EMBL/GenBank/DDBJ databases">
        <authorList>
            <person name="Varghese N."/>
            <person name="Submissions S."/>
        </authorList>
    </citation>
    <scope>NUCLEOTIDE SEQUENCE [LARGE SCALE GENOMIC DNA]</scope>
    <source>
        <strain evidence="3">DSM 19858</strain>
    </source>
</reference>
<dbReference type="EMBL" id="FQYU01000002">
    <property type="protein sequence ID" value="SHJ12876.1"/>
    <property type="molecule type" value="Genomic_DNA"/>
</dbReference>
<dbReference type="OrthoDB" id="2376237at2"/>
<evidence type="ECO:0000313" key="3">
    <source>
        <dbReference type="Proteomes" id="UP000184543"/>
    </source>
</evidence>
<dbReference type="Pfam" id="PF11695">
    <property type="entry name" value="DUF3291"/>
    <property type="match status" value="1"/>
</dbReference>
<dbReference type="RefSeq" id="WP_072992491.1">
    <property type="nucleotide sequence ID" value="NZ_FQYU01000002.1"/>
</dbReference>
<evidence type="ECO:0000313" key="2">
    <source>
        <dbReference type="EMBL" id="SHJ12876.1"/>
    </source>
</evidence>
<evidence type="ECO:0000259" key="1">
    <source>
        <dbReference type="Pfam" id="PF11695"/>
    </source>
</evidence>
<organism evidence="2 3">
    <name type="scientific">Pseudozobellia thermophila</name>
    <dbReference type="NCBI Taxonomy" id="192903"/>
    <lineage>
        <taxon>Bacteria</taxon>
        <taxon>Pseudomonadati</taxon>
        <taxon>Bacteroidota</taxon>
        <taxon>Flavobacteriia</taxon>
        <taxon>Flavobacteriales</taxon>
        <taxon>Flavobacteriaceae</taxon>
        <taxon>Pseudozobellia</taxon>
    </lineage>
</organism>
<dbReference type="InterPro" id="IPR021708">
    <property type="entry name" value="DUF3291"/>
</dbReference>
<dbReference type="SUPFAM" id="SSF54909">
    <property type="entry name" value="Dimeric alpha+beta barrel"/>
    <property type="match status" value="1"/>
</dbReference>
<keyword evidence="3" id="KW-1185">Reference proteome</keyword>
<protein>
    <recommendedName>
        <fullName evidence="1">DUF3291 domain-containing protein</fullName>
    </recommendedName>
</protein>
<accession>A0A1M6GSL9</accession>
<proteinExistence type="predicted"/>
<gene>
    <name evidence="2" type="ORF">SAMN04488513_102927</name>
</gene>
<name>A0A1M6GSL9_9FLAO</name>
<dbReference type="InterPro" id="IPR011008">
    <property type="entry name" value="Dimeric_a/b-barrel"/>
</dbReference>